<dbReference type="RefSeq" id="WP_189585271.1">
    <property type="nucleotide sequence ID" value="NZ_BMYF01000024.1"/>
</dbReference>
<feature type="domain" description="VOC" evidence="2">
    <location>
        <begin position="24"/>
        <end position="164"/>
    </location>
</feature>
<dbReference type="Proteomes" id="UP000642809">
    <property type="component" value="Unassembled WGS sequence"/>
</dbReference>
<dbReference type="EMBL" id="BMYF01000024">
    <property type="protein sequence ID" value="GHB49504.1"/>
    <property type="molecule type" value="Genomic_DNA"/>
</dbReference>
<organism evidence="3 4">
    <name type="scientific">Mongoliitalea lutea</name>
    <dbReference type="NCBI Taxonomy" id="849756"/>
    <lineage>
        <taxon>Bacteria</taxon>
        <taxon>Pseudomonadati</taxon>
        <taxon>Bacteroidota</taxon>
        <taxon>Cytophagia</taxon>
        <taxon>Cytophagales</taxon>
        <taxon>Cyclobacteriaceae</taxon>
        <taxon>Mongoliitalea</taxon>
    </lineage>
</organism>
<dbReference type="SUPFAM" id="SSF54593">
    <property type="entry name" value="Glyoxalase/Bleomycin resistance protein/Dihydroxybiphenyl dioxygenase"/>
    <property type="match status" value="2"/>
</dbReference>
<evidence type="ECO:0000259" key="2">
    <source>
        <dbReference type="PROSITE" id="PS51819"/>
    </source>
</evidence>
<dbReference type="GO" id="GO:0046491">
    <property type="term" value="P:L-methylmalonyl-CoA metabolic process"/>
    <property type="evidence" value="ECO:0007669"/>
    <property type="project" value="TreeGrafter"/>
</dbReference>
<dbReference type="AlphaFoldDB" id="A0A8J3CYN7"/>
<dbReference type="InterPro" id="IPR029068">
    <property type="entry name" value="Glyas_Bleomycin-R_OHBP_Dase"/>
</dbReference>
<keyword evidence="4" id="KW-1185">Reference proteome</keyword>
<reference evidence="3" key="1">
    <citation type="journal article" date="2014" name="Int. J. Syst. Evol. Microbiol.">
        <title>Complete genome sequence of Corynebacterium casei LMG S-19264T (=DSM 44701T), isolated from a smear-ripened cheese.</title>
        <authorList>
            <consortium name="US DOE Joint Genome Institute (JGI-PGF)"/>
            <person name="Walter F."/>
            <person name="Albersmeier A."/>
            <person name="Kalinowski J."/>
            <person name="Ruckert C."/>
        </authorList>
    </citation>
    <scope>NUCLEOTIDE SEQUENCE</scope>
    <source>
        <strain evidence="3">KCTC 23224</strain>
    </source>
</reference>
<dbReference type="PROSITE" id="PS51819">
    <property type="entry name" value="VOC"/>
    <property type="match status" value="1"/>
</dbReference>
<dbReference type="Pfam" id="PF00903">
    <property type="entry name" value="Glyoxalase"/>
    <property type="match status" value="1"/>
</dbReference>
<sequence length="367" mass="41798">MVNGETIIDPSKEISKSYDFIISGIQQIGIGVENAEAAWDWYKKYFGMDLPVFADRASAKLMTKYTNGKVEDRYAILALNLQGGGGLEIWEYTSRKPTKPETTISLGDLGVFAIKIKSKDVQKTYDYYVSESLYIIGGIQKDPTGKQCFFVHDPFGNLFQIVEHNDWLLESNKLTGGVSGAIIGVSDIDTSANFYKKLIHNSTCHYFDRNTFQDLKGFPFGNQEFKRAFLIQSKKKKGAFSTLLGNFELELIQACQRTPSKIFNNRQWGDLGFIHICFDVNGMDELEKECARTESPFTVNSKNSFDMGKAAGQFAYCEDPDGTLIEFVETHKIPIIEKLKLYFHLKWINTSKPLPRWFFKLMELNKK</sequence>
<dbReference type="GO" id="GO:0004493">
    <property type="term" value="F:methylmalonyl-CoA epimerase activity"/>
    <property type="evidence" value="ECO:0007669"/>
    <property type="project" value="TreeGrafter"/>
</dbReference>
<dbReference type="PANTHER" id="PTHR43048">
    <property type="entry name" value="METHYLMALONYL-COA EPIMERASE"/>
    <property type="match status" value="1"/>
</dbReference>
<dbReference type="InterPro" id="IPR037523">
    <property type="entry name" value="VOC_core"/>
</dbReference>
<reference evidence="3" key="2">
    <citation type="submission" date="2020-09" db="EMBL/GenBank/DDBJ databases">
        <authorList>
            <person name="Sun Q."/>
            <person name="Kim S."/>
        </authorList>
    </citation>
    <scope>NUCLEOTIDE SEQUENCE</scope>
    <source>
        <strain evidence="3">KCTC 23224</strain>
    </source>
</reference>
<keyword evidence="1" id="KW-0479">Metal-binding</keyword>
<dbReference type="PANTHER" id="PTHR43048:SF3">
    <property type="entry name" value="METHYLMALONYL-COA EPIMERASE, MITOCHONDRIAL"/>
    <property type="match status" value="1"/>
</dbReference>
<evidence type="ECO:0000313" key="3">
    <source>
        <dbReference type="EMBL" id="GHB49504.1"/>
    </source>
</evidence>
<dbReference type="InterPro" id="IPR051785">
    <property type="entry name" value="MMCE/EMCE_epimerase"/>
</dbReference>
<dbReference type="GO" id="GO:0046872">
    <property type="term" value="F:metal ion binding"/>
    <property type="evidence" value="ECO:0007669"/>
    <property type="project" value="UniProtKB-KW"/>
</dbReference>
<gene>
    <name evidence="3" type="ORF">GCM10008106_32780</name>
</gene>
<dbReference type="CDD" id="cd06587">
    <property type="entry name" value="VOC"/>
    <property type="match status" value="1"/>
</dbReference>
<evidence type="ECO:0000256" key="1">
    <source>
        <dbReference type="ARBA" id="ARBA00022723"/>
    </source>
</evidence>
<name>A0A8J3CYN7_9BACT</name>
<proteinExistence type="predicted"/>
<comment type="caution">
    <text evidence="3">The sequence shown here is derived from an EMBL/GenBank/DDBJ whole genome shotgun (WGS) entry which is preliminary data.</text>
</comment>
<protein>
    <recommendedName>
        <fullName evidence="2">VOC domain-containing protein</fullName>
    </recommendedName>
</protein>
<dbReference type="Gene3D" id="3.10.180.10">
    <property type="entry name" value="2,3-Dihydroxybiphenyl 1,2-Dioxygenase, domain 1"/>
    <property type="match status" value="2"/>
</dbReference>
<dbReference type="InterPro" id="IPR004360">
    <property type="entry name" value="Glyas_Fos-R_dOase_dom"/>
</dbReference>
<evidence type="ECO:0000313" key="4">
    <source>
        <dbReference type="Proteomes" id="UP000642809"/>
    </source>
</evidence>
<accession>A0A8J3CYN7</accession>